<dbReference type="InterPro" id="IPR051696">
    <property type="entry name" value="DENN_Domain_GEFs"/>
</dbReference>
<reference evidence="3" key="1">
    <citation type="submission" date="2024-02" db="UniProtKB">
        <authorList>
            <consortium name="WormBaseParasite"/>
        </authorList>
    </citation>
    <scope>IDENTIFICATION</scope>
</reference>
<dbReference type="Proteomes" id="UP000887575">
    <property type="component" value="Unassembled WGS sequence"/>
</dbReference>
<dbReference type="PANTHER" id="PTHR12296:SF30">
    <property type="entry name" value="DENN DOMAIN-CONTAINING PROTEIN CRAG"/>
    <property type="match status" value="1"/>
</dbReference>
<evidence type="ECO:0000313" key="2">
    <source>
        <dbReference type="Proteomes" id="UP000887575"/>
    </source>
</evidence>
<dbReference type="AlphaFoldDB" id="A0AAF3EEH6"/>
<dbReference type="WBParaSite" id="MBELARI_LOCUS1238">
    <property type="protein sequence ID" value="MBELARI_LOCUS1238"/>
    <property type="gene ID" value="MBELARI_LOCUS1238"/>
</dbReference>
<name>A0AAF3EEH6_9BILA</name>
<feature type="domain" description="cDENN" evidence="1">
    <location>
        <begin position="12"/>
        <end position="149"/>
    </location>
</feature>
<proteinExistence type="predicted"/>
<evidence type="ECO:0000259" key="1">
    <source>
        <dbReference type="SMART" id="SM00799"/>
    </source>
</evidence>
<dbReference type="Gene3D" id="3.40.50.11500">
    <property type="match status" value="1"/>
</dbReference>
<dbReference type="InterPro" id="IPR001194">
    <property type="entry name" value="cDENN_dom"/>
</dbReference>
<evidence type="ECO:0000313" key="3">
    <source>
        <dbReference type="WBParaSite" id="MBELARI_LOCUS1238"/>
    </source>
</evidence>
<dbReference type="GO" id="GO:0031410">
    <property type="term" value="C:cytoplasmic vesicle"/>
    <property type="evidence" value="ECO:0007669"/>
    <property type="project" value="TreeGrafter"/>
</dbReference>
<dbReference type="GO" id="GO:0005085">
    <property type="term" value="F:guanyl-nucleotide exchange factor activity"/>
    <property type="evidence" value="ECO:0007669"/>
    <property type="project" value="UniProtKB-ARBA"/>
</dbReference>
<dbReference type="GO" id="GO:0032483">
    <property type="term" value="P:regulation of Rab protein signal transduction"/>
    <property type="evidence" value="ECO:0007669"/>
    <property type="project" value="TreeGrafter"/>
</dbReference>
<organism evidence="2 3">
    <name type="scientific">Mesorhabditis belari</name>
    <dbReference type="NCBI Taxonomy" id="2138241"/>
    <lineage>
        <taxon>Eukaryota</taxon>
        <taxon>Metazoa</taxon>
        <taxon>Ecdysozoa</taxon>
        <taxon>Nematoda</taxon>
        <taxon>Chromadorea</taxon>
        <taxon>Rhabditida</taxon>
        <taxon>Rhabditina</taxon>
        <taxon>Rhabditomorpha</taxon>
        <taxon>Rhabditoidea</taxon>
        <taxon>Rhabditidae</taxon>
        <taxon>Mesorhabditinae</taxon>
        <taxon>Mesorhabditis</taxon>
    </lineage>
</organism>
<sequence>MIRLNSCHFTQTSQYALCLGIHSSIHSKGFCSTFIECLYRLRQFTRFLLSGYISHLMYEVSFPSLRRPPQDEQQLPQYGAALFEALKSLGADNMMYLLPWLLTAVAESVCTLMFPFHWQCPYVPTMSTKYFDLYEDPPHDVTCFDLDTQTISGSTARHEIKTNILPKKPMKRLRAALEALNKQIQTQDFAVGQMQTKADYVETRSGTTSTT</sequence>
<dbReference type="SMART" id="SM00799">
    <property type="entry name" value="DENN"/>
    <property type="match status" value="1"/>
</dbReference>
<protein>
    <recommendedName>
        <fullName evidence="1">cDENN domain-containing protein</fullName>
    </recommendedName>
</protein>
<dbReference type="PANTHER" id="PTHR12296">
    <property type="entry name" value="DENN DOMAIN-CONTAINING PROTEIN 4"/>
    <property type="match status" value="1"/>
</dbReference>
<accession>A0AAF3EEH6</accession>
<dbReference type="InterPro" id="IPR043153">
    <property type="entry name" value="DENN_C"/>
</dbReference>
<dbReference type="Pfam" id="PF02141">
    <property type="entry name" value="DENN"/>
    <property type="match status" value="1"/>
</dbReference>
<keyword evidence="2" id="KW-1185">Reference proteome</keyword>